<organism evidence="1 2">
    <name type="scientific">Variovorax humicola</name>
    <dbReference type="NCBI Taxonomy" id="1769758"/>
    <lineage>
        <taxon>Bacteria</taxon>
        <taxon>Pseudomonadati</taxon>
        <taxon>Pseudomonadota</taxon>
        <taxon>Betaproteobacteria</taxon>
        <taxon>Burkholderiales</taxon>
        <taxon>Comamonadaceae</taxon>
        <taxon>Variovorax</taxon>
    </lineage>
</organism>
<comment type="caution">
    <text evidence="1">The sequence shown here is derived from an EMBL/GenBank/DDBJ whole genome shotgun (WGS) entry which is preliminary data.</text>
</comment>
<accession>A0ABU8W7J5</accession>
<name>A0ABU8W7J5_9BURK</name>
<gene>
    <name evidence="1" type="ORF">WKW80_29015</name>
</gene>
<protein>
    <submittedName>
        <fullName evidence="1">Uncharacterized protein</fullName>
    </submittedName>
</protein>
<dbReference type="EMBL" id="JBBKZV010000028">
    <property type="protein sequence ID" value="MEJ8826022.1"/>
    <property type="molecule type" value="Genomic_DNA"/>
</dbReference>
<evidence type="ECO:0000313" key="2">
    <source>
        <dbReference type="Proteomes" id="UP001363010"/>
    </source>
</evidence>
<reference evidence="1 2" key="1">
    <citation type="submission" date="2024-03" db="EMBL/GenBank/DDBJ databases">
        <title>Novel species of the genus Variovorax.</title>
        <authorList>
            <person name="Liu Q."/>
            <person name="Xin Y.-H."/>
        </authorList>
    </citation>
    <scope>NUCLEOTIDE SEQUENCE [LARGE SCALE GENOMIC DNA]</scope>
    <source>
        <strain evidence="1 2">KACC 18501</strain>
    </source>
</reference>
<keyword evidence="2" id="KW-1185">Reference proteome</keyword>
<evidence type="ECO:0000313" key="1">
    <source>
        <dbReference type="EMBL" id="MEJ8826022.1"/>
    </source>
</evidence>
<proteinExistence type="predicted"/>
<sequence length="75" mass="8099">MPHLRNIALTVHELEDGEFYWVLMEGADNAENATADSLSYLPLEAAADPHTTYSNALVAGVAAIRRMFGPDGPRG</sequence>
<dbReference type="Proteomes" id="UP001363010">
    <property type="component" value="Unassembled WGS sequence"/>
</dbReference>
<dbReference type="RefSeq" id="WP_340367056.1">
    <property type="nucleotide sequence ID" value="NZ_JBBKZV010000028.1"/>
</dbReference>